<keyword evidence="2" id="KW-1185">Reference proteome</keyword>
<gene>
    <name evidence="1" type="ORF">EV695_2513</name>
</gene>
<reference evidence="1 2" key="1">
    <citation type="submission" date="2019-03" db="EMBL/GenBank/DDBJ databases">
        <title>Genomic Encyclopedia of Type Strains, Phase IV (KMG-IV): sequencing the most valuable type-strain genomes for metagenomic binning, comparative biology and taxonomic classification.</title>
        <authorList>
            <person name="Goeker M."/>
        </authorList>
    </citation>
    <scope>NUCLEOTIDE SEQUENCE [LARGE SCALE GENOMIC DNA]</scope>
    <source>
        <strain evidence="1 2">DSM 24830</strain>
    </source>
</reference>
<sequence>MTQQMDQLQALKRNDIVIATVIDSLGDPIISKIQGYKEYTASIRQPEVLRGMDSAELRVLEVDEENKKIKVCFHAMDKFNPNVSTGRIINVTYQSMQNTVSQIFRNLF</sequence>
<dbReference type="RefSeq" id="WP_131906304.1">
    <property type="nucleotide sequence ID" value="NZ_BAAAFU010000006.1"/>
</dbReference>
<accession>A0A4V2P866</accession>
<comment type="caution">
    <text evidence="1">The sequence shown here is derived from an EMBL/GenBank/DDBJ whole genome shotgun (WGS) entry which is preliminary data.</text>
</comment>
<dbReference type="Proteomes" id="UP000294887">
    <property type="component" value="Unassembled WGS sequence"/>
</dbReference>
<proteinExistence type="predicted"/>
<dbReference type="EMBL" id="SMFQ01000004">
    <property type="protein sequence ID" value="TCJ84555.1"/>
    <property type="molecule type" value="Genomic_DNA"/>
</dbReference>
<organism evidence="1 2">
    <name type="scientific">Cocleimonas flava</name>
    <dbReference type="NCBI Taxonomy" id="634765"/>
    <lineage>
        <taxon>Bacteria</taxon>
        <taxon>Pseudomonadati</taxon>
        <taxon>Pseudomonadota</taxon>
        <taxon>Gammaproteobacteria</taxon>
        <taxon>Thiotrichales</taxon>
        <taxon>Thiotrichaceae</taxon>
        <taxon>Cocleimonas</taxon>
    </lineage>
</organism>
<protein>
    <submittedName>
        <fullName evidence="1">Uncharacterized protein</fullName>
    </submittedName>
</protein>
<name>A0A4V2P866_9GAMM</name>
<evidence type="ECO:0000313" key="1">
    <source>
        <dbReference type="EMBL" id="TCJ84555.1"/>
    </source>
</evidence>
<evidence type="ECO:0000313" key="2">
    <source>
        <dbReference type="Proteomes" id="UP000294887"/>
    </source>
</evidence>
<dbReference type="AlphaFoldDB" id="A0A4V2P866"/>